<sequence>MAEQTNQTEQSNQTSQTEQSVSATGITRLADLVDAQTRHRPGAPMGHPEFDRLVRTIWRLRQSDGCPWDKAQTHDSITKNMIEEAYEAVEAIKEGSSEHLQEELGDVLEQVLLHSQIESDDGGFDIDDVCRALNEKLVRRHPHVFGPEAGNAHDADAALDAWDSVKAAERASEEDRVHTEGLLDSVPYSLPALMQAQKLSKRVAKVGFDWDSVHDIWQKVAEERAEYEAEAPDSEARAEEFGDLLFVMVQLARWDGIDAEEALASANRKMRRRWSRMEELAGQKGFSLEDHSEVLEDLWQQAKSEESVKE</sequence>
<evidence type="ECO:0000313" key="4">
    <source>
        <dbReference type="Proteomes" id="UP000698335"/>
    </source>
</evidence>
<feature type="compositionally biased region" description="Low complexity" evidence="1">
    <location>
        <begin position="1"/>
        <end position="20"/>
    </location>
</feature>
<dbReference type="SUPFAM" id="SSF101386">
    <property type="entry name" value="all-alpha NTP pyrophosphatases"/>
    <property type="match status" value="2"/>
</dbReference>
<dbReference type="PANTHER" id="PTHR30522:SF0">
    <property type="entry name" value="NUCLEOSIDE TRIPHOSPHATE PYROPHOSPHOHYDROLASE"/>
    <property type="match status" value="1"/>
</dbReference>
<dbReference type="InterPro" id="IPR048015">
    <property type="entry name" value="NTP-PPase_MazG-like_N"/>
</dbReference>
<dbReference type="GO" id="GO:0046047">
    <property type="term" value="P:TTP catabolic process"/>
    <property type="evidence" value="ECO:0007669"/>
    <property type="project" value="TreeGrafter"/>
</dbReference>
<dbReference type="FunFam" id="1.10.287.1080:FF:000001">
    <property type="entry name" value="Nucleoside triphosphate pyrophosphohydrolase"/>
    <property type="match status" value="1"/>
</dbReference>
<dbReference type="GO" id="GO:0006203">
    <property type="term" value="P:dGTP catabolic process"/>
    <property type="evidence" value="ECO:0007669"/>
    <property type="project" value="TreeGrafter"/>
</dbReference>
<dbReference type="EMBL" id="JABZGW010000004">
    <property type="protein sequence ID" value="MBF4807145.1"/>
    <property type="molecule type" value="Genomic_DNA"/>
</dbReference>
<dbReference type="InterPro" id="IPR048011">
    <property type="entry name" value="NTP-PPase_MazG-like_C"/>
</dbReference>
<gene>
    <name evidence="3" type="primary">mazG</name>
    <name evidence="3" type="ORF">HXK26_00355</name>
</gene>
<reference evidence="3" key="1">
    <citation type="submission" date="2020-04" db="EMBL/GenBank/DDBJ databases">
        <title>Deep metagenomics examines the oral microbiome during advanced dental caries in children, revealing novel taxa and co-occurrences with host molecules.</title>
        <authorList>
            <person name="Baker J.L."/>
            <person name="Morton J.T."/>
            <person name="Dinis M."/>
            <person name="Alvarez R."/>
            <person name="Tran N.C."/>
            <person name="Knight R."/>
            <person name="Edlund A."/>
        </authorList>
    </citation>
    <scope>NUCLEOTIDE SEQUENCE</scope>
    <source>
        <strain evidence="3">JCVI_38_bin.5</strain>
    </source>
</reference>
<dbReference type="GO" id="GO:0006950">
    <property type="term" value="P:response to stress"/>
    <property type="evidence" value="ECO:0007669"/>
    <property type="project" value="UniProtKB-ARBA"/>
</dbReference>
<dbReference type="GO" id="GO:0046076">
    <property type="term" value="P:dTTP catabolic process"/>
    <property type="evidence" value="ECO:0007669"/>
    <property type="project" value="TreeGrafter"/>
</dbReference>
<dbReference type="GO" id="GO:0046081">
    <property type="term" value="P:dUTP catabolic process"/>
    <property type="evidence" value="ECO:0007669"/>
    <property type="project" value="TreeGrafter"/>
</dbReference>
<dbReference type="Pfam" id="PF03819">
    <property type="entry name" value="MazG"/>
    <property type="match status" value="2"/>
</dbReference>
<comment type="caution">
    <text evidence="3">The sequence shown here is derived from an EMBL/GenBank/DDBJ whole genome shotgun (WGS) entry which is preliminary data.</text>
</comment>
<organism evidence="3 4">
    <name type="scientific">Lancefieldella rimae</name>
    <dbReference type="NCBI Taxonomy" id="1383"/>
    <lineage>
        <taxon>Bacteria</taxon>
        <taxon>Bacillati</taxon>
        <taxon>Actinomycetota</taxon>
        <taxon>Coriobacteriia</taxon>
        <taxon>Coriobacteriales</taxon>
        <taxon>Atopobiaceae</taxon>
        <taxon>Lancefieldella</taxon>
    </lineage>
</organism>
<dbReference type="GO" id="GO:0046052">
    <property type="term" value="P:UTP catabolic process"/>
    <property type="evidence" value="ECO:0007669"/>
    <property type="project" value="TreeGrafter"/>
</dbReference>
<accession>A0A930VW36</accession>
<dbReference type="InterPro" id="IPR004518">
    <property type="entry name" value="MazG-like_dom"/>
</dbReference>
<dbReference type="Proteomes" id="UP000698335">
    <property type="component" value="Unassembled WGS sequence"/>
</dbReference>
<dbReference type="Gene3D" id="1.10.287.1080">
    <property type="entry name" value="MazG-like"/>
    <property type="match status" value="2"/>
</dbReference>
<feature type="region of interest" description="Disordered" evidence="1">
    <location>
        <begin position="1"/>
        <end position="24"/>
    </location>
</feature>
<name>A0A930VW36_9ACTN</name>
<feature type="domain" description="NTP pyrophosphohydrolase MazG-like" evidence="2">
    <location>
        <begin position="233"/>
        <end position="273"/>
    </location>
</feature>
<proteinExistence type="predicted"/>
<feature type="domain" description="NTP pyrophosphohydrolase MazG-like" evidence="2">
    <location>
        <begin position="72"/>
        <end position="145"/>
    </location>
</feature>
<dbReference type="GO" id="GO:0046061">
    <property type="term" value="P:dATP catabolic process"/>
    <property type="evidence" value="ECO:0007669"/>
    <property type="project" value="TreeGrafter"/>
</dbReference>
<evidence type="ECO:0000313" key="3">
    <source>
        <dbReference type="EMBL" id="MBF4807145.1"/>
    </source>
</evidence>
<keyword evidence="3" id="KW-0378">Hydrolase</keyword>
<dbReference type="InterPro" id="IPR011551">
    <property type="entry name" value="NTP_PyrPHydrolase_MazG"/>
</dbReference>
<evidence type="ECO:0000256" key="1">
    <source>
        <dbReference type="SAM" id="MobiDB-lite"/>
    </source>
</evidence>
<dbReference type="CDD" id="cd11529">
    <property type="entry name" value="NTP-PPase_MazG_Cterm"/>
    <property type="match status" value="1"/>
</dbReference>
<dbReference type="AlphaFoldDB" id="A0A930VW36"/>
<dbReference type="NCBIfam" id="NF007113">
    <property type="entry name" value="PRK09562.1"/>
    <property type="match status" value="1"/>
</dbReference>
<dbReference type="CDD" id="cd11528">
    <property type="entry name" value="NTP-PPase_MazG_Nterm"/>
    <property type="match status" value="1"/>
</dbReference>
<dbReference type="PANTHER" id="PTHR30522">
    <property type="entry name" value="NUCLEOSIDE TRIPHOSPHATE PYROPHOSPHOHYDROLASE"/>
    <property type="match status" value="1"/>
</dbReference>
<evidence type="ECO:0000259" key="2">
    <source>
        <dbReference type="Pfam" id="PF03819"/>
    </source>
</evidence>
<dbReference type="NCBIfam" id="TIGR00444">
    <property type="entry name" value="mazG"/>
    <property type="match status" value="1"/>
</dbReference>
<protein>
    <submittedName>
        <fullName evidence="3">Nucleoside triphosphate pyrophosphohydrolase</fullName>
        <ecNumber evidence="3">3.6.1.9</ecNumber>
    </submittedName>
</protein>
<dbReference type="GO" id="GO:0047429">
    <property type="term" value="F:nucleoside triphosphate diphosphatase activity"/>
    <property type="evidence" value="ECO:0007669"/>
    <property type="project" value="UniProtKB-EC"/>
</dbReference>
<dbReference type="EC" id="3.6.1.9" evidence="3"/>